<dbReference type="GO" id="GO:0051010">
    <property type="term" value="F:microtubule plus-end binding"/>
    <property type="evidence" value="ECO:0007669"/>
    <property type="project" value="InterPro"/>
</dbReference>
<dbReference type="GO" id="GO:0046785">
    <property type="term" value="P:microtubule polymerization"/>
    <property type="evidence" value="ECO:0007669"/>
    <property type="project" value="InterPro"/>
</dbReference>
<evidence type="ECO:0000313" key="2">
    <source>
        <dbReference type="Proteomes" id="UP001153714"/>
    </source>
</evidence>
<protein>
    <submittedName>
        <fullName evidence="1">Uncharacterized protein</fullName>
    </submittedName>
</protein>
<dbReference type="OrthoDB" id="205662at2759"/>
<name>A0A9N9N4D7_9NEOP</name>
<proteinExistence type="predicted"/>
<dbReference type="InterPro" id="IPR045110">
    <property type="entry name" value="XMAP215"/>
</dbReference>
<dbReference type="InterPro" id="IPR011989">
    <property type="entry name" value="ARM-like"/>
</dbReference>
<dbReference type="Proteomes" id="UP001153714">
    <property type="component" value="Chromosome 1"/>
</dbReference>
<reference evidence="1" key="2">
    <citation type="submission" date="2022-10" db="EMBL/GenBank/DDBJ databases">
        <authorList>
            <consortium name="ENA_rothamsted_submissions"/>
            <consortium name="culmorum"/>
            <person name="King R."/>
        </authorList>
    </citation>
    <scope>NUCLEOTIDE SEQUENCE</scope>
</reference>
<dbReference type="GO" id="GO:0007051">
    <property type="term" value="P:spindle organization"/>
    <property type="evidence" value="ECO:0007669"/>
    <property type="project" value="InterPro"/>
</dbReference>
<accession>A0A9N9N4D7</accession>
<dbReference type="PANTHER" id="PTHR12609">
    <property type="entry name" value="MICROTUBULE ASSOCIATED PROTEIN XMAP215"/>
    <property type="match status" value="1"/>
</dbReference>
<sequence length="131" mass="14263">MLVALGGRLLGMVASGLRNKFQPYAVACVQAILEKFKEKKSNVVTALREAIDAIYPCTNLEAIMEDMLAAFENKNPSIKAESALFLARALCLTQPAAFSKKLIKAYVAGLLKLLESAGNIQSFLYCVITFD</sequence>
<keyword evidence="2" id="KW-1185">Reference proteome</keyword>
<dbReference type="EMBL" id="OU893332">
    <property type="protein sequence ID" value="CAG9782546.1"/>
    <property type="molecule type" value="Genomic_DNA"/>
</dbReference>
<dbReference type="GO" id="GO:0030951">
    <property type="term" value="P:establishment or maintenance of microtubule cytoskeleton polarity"/>
    <property type="evidence" value="ECO:0007669"/>
    <property type="project" value="InterPro"/>
</dbReference>
<reference evidence="1" key="1">
    <citation type="submission" date="2021-12" db="EMBL/GenBank/DDBJ databases">
        <authorList>
            <person name="King R."/>
        </authorList>
    </citation>
    <scope>NUCLEOTIDE SEQUENCE</scope>
</reference>
<evidence type="ECO:0000313" key="1">
    <source>
        <dbReference type="EMBL" id="CAG9782546.1"/>
    </source>
</evidence>
<dbReference type="Gene3D" id="1.25.10.10">
    <property type="entry name" value="Leucine-rich Repeat Variant"/>
    <property type="match status" value="1"/>
</dbReference>
<dbReference type="SUPFAM" id="SSF48371">
    <property type="entry name" value="ARM repeat"/>
    <property type="match status" value="1"/>
</dbReference>
<dbReference type="GO" id="GO:0061863">
    <property type="term" value="F:microtubule plus end polymerase"/>
    <property type="evidence" value="ECO:0007669"/>
    <property type="project" value="InterPro"/>
</dbReference>
<dbReference type="AlphaFoldDB" id="A0A9N9N4D7"/>
<gene>
    <name evidence="1" type="ORF">DIATSA_LOCUS792</name>
</gene>
<organism evidence="1 2">
    <name type="scientific">Diatraea saccharalis</name>
    <name type="common">sugarcane borer</name>
    <dbReference type="NCBI Taxonomy" id="40085"/>
    <lineage>
        <taxon>Eukaryota</taxon>
        <taxon>Metazoa</taxon>
        <taxon>Ecdysozoa</taxon>
        <taxon>Arthropoda</taxon>
        <taxon>Hexapoda</taxon>
        <taxon>Insecta</taxon>
        <taxon>Pterygota</taxon>
        <taxon>Neoptera</taxon>
        <taxon>Endopterygota</taxon>
        <taxon>Lepidoptera</taxon>
        <taxon>Glossata</taxon>
        <taxon>Ditrysia</taxon>
        <taxon>Pyraloidea</taxon>
        <taxon>Crambidae</taxon>
        <taxon>Crambinae</taxon>
        <taxon>Diatraea</taxon>
    </lineage>
</organism>
<dbReference type="InterPro" id="IPR016024">
    <property type="entry name" value="ARM-type_fold"/>
</dbReference>